<dbReference type="AlphaFoldDB" id="A0AAN6N7R6"/>
<evidence type="ECO:0000256" key="1">
    <source>
        <dbReference type="SAM" id="Phobius"/>
    </source>
</evidence>
<keyword evidence="1" id="KW-0472">Membrane</keyword>
<feature type="non-terminal residue" evidence="3">
    <location>
        <position position="1"/>
    </location>
</feature>
<keyword evidence="1" id="KW-0812">Transmembrane</keyword>
<feature type="transmembrane region" description="Helical" evidence="1">
    <location>
        <begin position="259"/>
        <end position="279"/>
    </location>
</feature>
<organism evidence="3 4">
    <name type="scientific">Diplogelasinospora grovesii</name>
    <dbReference type="NCBI Taxonomy" id="303347"/>
    <lineage>
        <taxon>Eukaryota</taxon>
        <taxon>Fungi</taxon>
        <taxon>Dikarya</taxon>
        <taxon>Ascomycota</taxon>
        <taxon>Pezizomycotina</taxon>
        <taxon>Sordariomycetes</taxon>
        <taxon>Sordariomycetidae</taxon>
        <taxon>Sordariales</taxon>
        <taxon>Diplogelasinosporaceae</taxon>
        <taxon>Diplogelasinospora</taxon>
    </lineage>
</organism>
<dbReference type="EMBL" id="MU853802">
    <property type="protein sequence ID" value="KAK3939989.1"/>
    <property type="molecule type" value="Genomic_DNA"/>
</dbReference>
<feature type="chain" id="PRO_5043047438" evidence="2">
    <location>
        <begin position="23"/>
        <end position="506"/>
    </location>
</feature>
<protein>
    <submittedName>
        <fullName evidence="3">Uncharacterized protein</fullName>
    </submittedName>
</protein>
<feature type="signal peptide" evidence="2">
    <location>
        <begin position="1"/>
        <end position="22"/>
    </location>
</feature>
<proteinExistence type="predicted"/>
<sequence>MIITILFPELVVLRAIFEFVMALQALRLMEHDGEIPVELPWWLPPQGSSLSLGRFSQSKHQKAAEIENPPVQDDSKWTLTHCFFANMGGFYYEEGESRFPVTALQLAKNSLLFDRPTITEEEIQDRSKQDWFAKGVAALQFLQLALSLIVRTARGLAFSQLETMTLGFAVCGAIIYLVYFYKPQKVETRTPLTRRSEPGRGPPPRPLRFEKTYDGFWDVLINERSSYADTADPKAGEQVARIPNDNIPVSDSRVAHPGVFLLAFASGLFGAMHAIAWHFEFPSTVEKILWQTATVVSAGSPLVGLVIIPFAQLTVSAGDAQLFMRKCLRLMREFSWHVSDKRPVDRAYGELENILALRDATGPEAQRPYADIFGPEQNQASDLGRELLHFLQQPTDQDVARLNAQPELLDLLGDKEFTQQFRLLVDVMEGKESKTLTETAKTNVYPRKNMLPKALNQGILYVTTILYCLSRLSLMAIAFSSLRLMPESVYVSTPWTVYIPSLGSTG</sequence>
<dbReference type="PANTHER" id="PTHR35043:SF7">
    <property type="entry name" value="TRANSCRIPTION FACTOR DOMAIN-CONTAINING PROTEIN"/>
    <property type="match status" value="1"/>
</dbReference>
<evidence type="ECO:0000313" key="3">
    <source>
        <dbReference type="EMBL" id="KAK3939989.1"/>
    </source>
</evidence>
<feature type="transmembrane region" description="Helical" evidence="1">
    <location>
        <begin position="163"/>
        <end position="181"/>
    </location>
</feature>
<keyword evidence="1" id="KW-1133">Transmembrane helix</keyword>
<keyword evidence="2" id="KW-0732">Signal</keyword>
<feature type="transmembrane region" description="Helical" evidence="1">
    <location>
        <begin position="299"/>
        <end position="323"/>
    </location>
</feature>
<evidence type="ECO:0000256" key="2">
    <source>
        <dbReference type="SAM" id="SignalP"/>
    </source>
</evidence>
<name>A0AAN6N7R6_9PEZI</name>
<dbReference type="Proteomes" id="UP001303473">
    <property type="component" value="Unassembled WGS sequence"/>
</dbReference>
<reference evidence="4" key="1">
    <citation type="journal article" date="2023" name="Mol. Phylogenet. Evol.">
        <title>Genome-scale phylogeny and comparative genomics of the fungal order Sordariales.</title>
        <authorList>
            <person name="Hensen N."/>
            <person name="Bonometti L."/>
            <person name="Westerberg I."/>
            <person name="Brannstrom I.O."/>
            <person name="Guillou S."/>
            <person name="Cros-Aarteil S."/>
            <person name="Calhoun S."/>
            <person name="Haridas S."/>
            <person name="Kuo A."/>
            <person name="Mondo S."/>
            <person name="Pangilinan J."/>
            <person name="Riley R."/>
            <person name="LaButti K."/>
            <person name="Andreopoulos B."/>
            <person name="Lipzen A."/>
            <person name="Chen C."/>
            <person name="Yan M."/>
            <person name="Daum C."/>
            <person name="Ng V."/>
            <person name="Clum A."/>
            <person name="Steindorff A."/>
            <person name="Ohm R.A."/>
            <person name="Martin F."/>
            <person name="Silar P."/>
            <person name="Natvig D.O."/>
            <person name="Lalanne C."/>
            <person name="Gautier V."/>
            <person name="Ament-Velasquez S.L."/>
            <person name="Kruys A."/>
            <person name="Hutchinson M.I."/>
            <person name="Powell A.J."/>
            <person name="Barry K."/>
            <person name="Miller A.N."/>
            <person name="Grigoriev I.V."/>
            <person name="Debuchy R."/>
            <person name="Gladieux P."/>
            <person name="Hiltunen Thoren M."/>
            <person name="Johannesson H."/>
        </authorList>
    </citation>
    <scope>NUCLEOTIDE SEQUENCE [LARGE SCALE GENOMIC DNA]</scope>
    <source>
        <strain evidence="4">CBS 340.73</strain>
    </source>
</reference>
<comment type="caution">
    <text evidence="3">The sequence shown here is derived from an EMBL/GenBank/DDBJ whole genome shotgun (WGS) entry which is preliminary data.</text>
</comment>
<keyword evidence="4" id="KW-1185">Reference proteome</keyword>
<evidence type="ECO:0000313" key="4">
    <source>
        <dbReference type="Proteomes" id="UP001303473"/>
    </source>
</evidence>
<accession>A0AAN6N7R6</accession>
<dbReference type="PANTHER" id="PTHR35043">
    <property type="entry name" value="TRANSCRIPTION FACTOR DOMAIN-CONTAINING PROTEIN"/>
    <property type="match status" value="1"/>
</dbReference>
<gene>
    <name evidence="3" type="ORF">QBC46DRAFT_386386</name>
</gene>
<feature type="transmembrane region" description="Helical" evidence="1">
    <location>
        <begin position="458"/>
        <end position="479"/>
    </location>
</feature>